<accession>A0ABR2RXT2</accession>
<organism evidence="1 2">
    <name type="scientific">Hibiscus sabdariffa</name>
    <name type="common">roselle</name>
    <dbReference type="NCBI Taxonomy" id="183260"/>
    <lineage>
        <taxon>Eukaryota</taxon>
        <taxon>Viridiplantae</taxon>
        <taxon>Streptophyta</taxon>
        <taxon>Embryophyta</taxon>
        <taxon>Tracheophyta</taxon>
        <taxon>Spermatophyta</taxon>
        <taxon>Magnoliopsida</taxon>
        <taxon>eudicotyledons</taxon>
        <taxon>Gunneridae</taxon>
        <taxon>Pentapetalae</taxon>
        <taxon>rosids</taxon>
        <taxon>malvids</taxon>
        <taxon>Malvales</taxon>
        <taxon>Malvaceae</taxon>
        <taxon>Malvoideae</taxon>
        <taxon>Hibiscus</taxon>
    </lineage>
</organism>
<evidence type="ECO:0000313" key="2">
    <source>
        <dbReference type="Proteomes" id="UP001396334"/>
    </source>
</evidence>
<keyword evidence="2" id="KW-1185">Reference proteome</keyword>
<gene>
    <name evidence="1" type="ORF">V6N11_079961</name>
</gene>
<sequence>MDVLKSTKAELEKMQEETKCMEAWLIAAESALEEKKRILSEYKSMAKLADDLLSVFMKESHENNGEELDEETTKELVEEAMRDFTGALNELWARSGSSLHEMGFKGTHVGHQNLNSNESGIGMAHSTWVTTKASQIGLHPNLDQESIAPGAGSGLGLLAKTY</sequence>
<comment type="caution">
    <text evidence="1">The sequence shown here is derived from an EMBL/GenBank/DDBJ whole genome shotgun (WGS) entry which is preliminary data.</text>
</comment>
<name>A0ABR2RXT2_9ROSI</name>
<protein>
    <submittedName>
        <fullName evidence="1">Uncharacterized protein</fullName>
    </submittedName>
</protein>
<reference evidence="1 2" key="1">
    <citation type="journal article" date="2024" name="G3 (Bethesda)">
        <title>Genome assembly of Hibiscus sabdariffa L. provides insights into metabolisms of medicinal natural products.</title>
        <authorList>
            <person name="Kim T."/>
        </authorList>
    </citation>
    <scope>NUCLEOTIDE SEQUENCE [LARGE SCALE GENOMIC DNA]</scope>
    <source>
        <strain evidence="1">TK-2024</strain>
        <tissue evidence="1">Old leaves</tissue>
    </source>
</reference>
<dbReference type="EMBL" id="JBBPBN010000020">
    <property type="protein sequence ID" value="KAK9017482.1"/>
    <property type="molecule type" value="Genomic_DNA"/>
</dbReference>
<dbReference type="Proteomes" id="UP001396334">
    <property type="component" value="Unassembled WGS sequence"/>
</dbReference>
<proteinExistence type="predicted"/>
<evidence type="ECO:0000313" key="1">
    <source>
        <dbReference type="EMBL" id="KAK9017482.1"/>
    </source>
</evidence>